<dbReference type="InterPro" id="IPR051156">
    <property type="entry name" value="Mito/Outer_Membr_Metalloprot"/>
</dbReference>
<dbReference type="PANTHER" id="PTHR22726:SF24">
    <property type="entry name" value="M48 FAMILY METALLOPEPTIDASE"/>
    <property type="match status" value="1"/>
</dbReference>
<dbReference type="STRING" id="247633.GP2143_14971"/>
<evidence type="ECO:0000256" key="5">
    <source>
        <dbReference type="ARBA" id="ARBA00023049"/>
    </source>
</evidence>
<organism evidence="8 9">
    <name type="scientific">marine gamma proteobacterium HTCC2143</name>
    <dbReference type="NCBI Taxonomy" id="247633"/>
    <lineage>
        <taxon>Bacteria</taxon>
        <taxon>Pseudomonadati</taxon>
        <taxon>Pseudomonadota</taxon>
        <taxon>Gammaproteobacteria</taxon>
        <taxon>Cellvibrionales</taxon>
        <taxon>Spongiibacteraceae</taxon>
        <taxon>BD1-7 clade</taxon>
    </lineage>
</organism>
<evidence type="ECO:0000313" key="8">
    <source>
        <dbReference type="EMBL" id="EAW32568.1"/>
    </source>
</evidence>
<evidence type="ECO:0000256" key="1">
    <source>
        <dbReference type="ARBA" id="ARBA00022670"/>
    </source>
</evidence>
<dbReference type="eggNOG" id="COG0501">
    <property type="taxonomic scope" value="Bacteria"/>
</dbReference>
<dbReference type="GO" id="GO:0051603">
    <property type="term" value="P:proteolysis involved in protein catabolic process"/>
    <property type="evidence" value="ECO:0007669"/>
    <property type="project" value="TreeGrafter"/>
</dbReference>
<evidence type="ECO:0000313" key="9">
    <source>
        <dbReference type="Proteomes" id="UP000004931"/>
    </source>
</evidence>
<dbReference type="PANTHER" id="PTHR22726">
    <property type="entry name" value="METALLOENDOPEPTIDASE OMA1"/>
    <property type="match status" value="1"/>
</dbReference>
<dbReference type="CDD" id="cd07331">
    <property type="entry name" value="M48C_Oma1_like"/>
    <property type="match status" value="1"/>
</dbReference>
<proteinExistence type="inferred from homology"/>
<dbReference type="AlphaFoldDB" id="A0Y8W4"/>
<comment type="cofactor">
    <cofactor evidence="6">
        <name>Zn(2+)</name>
        <dbReference type="ChEBI" id="CHEBI:29105"/>
    </cofactor>
    <text evidence="6">Binds 1 zinc ion per subunit.</text>
</comment>
<dbReference type="GO" id="GO:0004222">
    <property type="term" value="F:metalloendopeptidase activity"/>
    <property type="evidence" value="ECO:0007669"/>
    <property type="project" value="InterPro"/>
</dbReference>
<comment type="caution">
    <text evidence="8">The sequence shown here is derived from an EMBL/GenBank/DDBJ whole genome shotgun (WGS) entry which is preliminary data.</text>
</comment>
<name>A0Y8W4_9GAMM</name>
<keyword evidence="9" id="KW-1185">Reference proteome</keyword>
<dbReference type="EMBL" id="AAVT01000001">
    <property type="protein sequence ID" value="EAW32568.1"/>
    <property type="molecule type" value="Genomic_DNA"/>
</dbReference>
<comment type="similarity">
    <text evidence="6">Belongs to the peptidase M48 family.</text>
</comment>
<dbReference type="GO" id="GO:0046872">
    <property type="term" value="F:metal ion binding"/>
    <property type="evidence" value="ECO:0007669"/>
    <property type="project" value="UniProtKB-KW"/>
</dbReference>
<keyword evidence="4 6" id="KW-0862">Zinc</keyword>
<feature type="domain" description="Peptidase M48" evidence="7">
    <location>
        <begin position="33"/>
        <end position="212"/>
    </location>
</feature>
<dbReference type="Proteomes" id="UP000004931">
    <property type="component" value="Unassembled WGS sequence"/>
</dbReference>
<reference evidence="8 9" key="1">
    <citation type="journal article" date="2010" name="J. Bacteriol.">
        <title>Genome sequence of the oligotrophic marine Gammaproteobacterium HTCC2143, isolated from the Oregon Coast.</title>
        <authorList>
            <person name="Oh H.M."/>
            <person name="Kang I."/>
            <person name="Ferriera S."/>
            <person name="Giovannoni S.J."/>
            <person name="Cho J.C."/>
        </authorList>
    </citation>
    <scope>NUCLEOTIDE SEQUENCE [LARGE SCALE GENOMIC DNA]</scope>
    <source>
        <strain evidence="8 9">HTCC2143</strain>
    </source>
</reference>
<dbReference type="Pfam" id="PF01435">
    <property type="entry name" value="Peptidase_M48"/>
    <property type="match status" value="1"/>
</dbReference>
<evidence type="ECO:0000256" key="2">
    <source>
        <dbReference type="ARBA" id="ARBA00022723"/>
    </source>
</evidence>
<keyword evidence="5 6" id="KW-0482">Metalloprotease</keyword>
<dbReference type="InterPro" id="IPR001915">
    <property type="entry name" value="Peptidase_M48"/>
</dbReference>
<evidence type="ECO:0000256" key="3">
    <source>
        <dbReference type="ARBA" id="ARBA00022801"/>
    </source>
</evidence>
<accession>A0Y8W4</accession>
<dbReference type="GO" id="GO:0016020">
    <property type="term" value="C:membrane"/>
    <property type="evidence" value="ECO:0007669"/>
    <property type="project" value="TreeGrafter"/>
</dbReference>
<evidence type="ECO:0000256" key="6">
    <source>
        <dbReference type="RuleBase" id="RU003983"/>
    </source>
</evidence>
<sequence length="237" mass="25492">MLLMPEGQMDQMGVAAFDDLKTTATLNSAATTNHYVSCVANAITSALPSKDRRQWEVVVFVDDSANAFALPGGKIGVNTGLLTIAVDQNQLAAVIGHEVGHVLAQHGNERMSMEFATQTGAQLAGAVLANTQEKPLLMAAMGLGIHYGLKLPYSRTHEAEADMMGLELMARGGFNPEASIQLWRNMGVQQTESSPPEFLSTHPSHATRIDGLAANMSDALTTYRQAQQQGRRPDCRK</sequence>
<keyword evidence="1 6" id="KW-0645">Protease</keyword>
<protein>
    <submittedName>
        <fullName evidence="8">Peptidase M48, Ste24p</fullName>
    </submittedName>
</protein>
<gene>
    <name evidence="8" type="ORF">GP2143_14971</name>
</gene>
<keyword evidence="2" id="KW-0479">Metal-binding</keyword>
<evidence type="ECO:0000259" key="7">
    <source>
        <dbReference type="Pfam" id="PF01435"/>
    </source>
</evidence>
<dbReference type="Gene3D" id="3.30.2010.10">
    <property type="entry name" value="Metalloproteases ('zincins'), catalytic domain"/>
    <property type="match status" value="1"/>
</dbReference>
<evidence type="ECO:0000256" key="4">
    <source>
        <dbReference type="ARBA" id="ARBA00022833"/>
    </source>
</evidence>
<keyword evidence="3 6" id="KW-0378">Hydrolase</keyword>